<gene>
    <name evidence="2" type="ORF">EJ06DRAFT_531379</name>
</gene>
<proteinExistence type="predicted"/>
<keyword evidence="3" id="KW-1185">Reference proteome</keyword>
<protein>
    <submittedName>
        <fullName evidence="2">Uncharacterized protein</fullName>
    </submittedName>
</protein>
<evidence type="ECO:0000313" key="3">
    <source>
        <dbReference type="Proteomes" id="UP000799640"/>
    </source>
</evidence>
<evidence type="ECO:0000313" key="2">
    <source>
        <dbReference type="EMBL" id="KAF2399078.1"/>
    </source>
</evidence>
<reference evidence="2" key="1">
    <citation type="journal article" date="2020" name="Stud. Mycol.">
        <title>101 Dothideomycetes genomes: a test case for predicting lifestyles and emergence of pathogens.</title>
        <authorList>
            <person name="Haridas S."/>
            <person name="Albert R."/>
            <person name="Binder M."/>
            <person name="Bloem J."/>
            <person name="Labutti K."/>
            <person name="Salamov A."/>
            <person name="Andreopoulos B."/>
            <person name="Baker S."/>
            <person name="Barry K."/>
            <person name="Bills G."/>
            <person name="Bluhm B."/>
            <person name="Cannon C."/>
            <person name="Castanera R."/>
            <person name="Culley D."/>
            <person name="Daum C."/>
            <person name="Ezra D."/>
            <person name="Gonzalez J."/>
            <person name="Henrissat B."/>
            <person name="Kuo A."/>
            <person name="Liang C."/>
            <person name="Lipzen A."/>
            <person name="Lutzoni F."/>
            <person name="Magnuson J."/>
            <person name="Mondo S."/>
            <person name="Nolan M."/>
            <person name="Ohm R."/>
            <person name="Pangilinan J."/>
            <person name="Park H.-J."/>
            <person name="Ramirez L."/>
            <person name="Alfaro M."/>
            <person name="Sun H."/>
            <person name="Tritt A."/>
            <person name="Yoshinaga Y."/>
            <person name="Zwiers L.-H."/>
            <person name="Turgeon B."/>
            <person name="Goodwin S."/>
            <person name="Spatafora J."/>
            <person name="Crous P."/>
            <person name="Grigoriev I."/>
        </authorList>
    </citation>
    <scope>NUCLEOTIDE SEQUENCE</scope>
    <source>
        <strain evidence="2">CBS 262.69</strain>
    </source>
</reference>
<sequence length="142" mass="15624">MQCKLHPTPDAFLPQHQPKRQRQQQPQQQQPPTPRSRFVSSSPLHQRLRPAMSSPPARPRPTPIRLLPAAPAAASAGRRASRERQEIAPAIVYGADREAVDDARRAGGYRVPRDIARPSLEPASPLRGESRANLTSPRPAGC</sequence>
<feature type="compositionally biased region" description="Low complexity" evidence="1">
    <location>
        <begin position="63"/>
        <end position="78"/>
    </location>
</feature>
<evidence type="ECO:0000256" key="1">
    <source>
        <dbReference type="SAM" id="MobiDB-lite"/>
    </source>
</evidence>
<name>A0A6G1HSP4_9PEZI</name>
<accession>A0A6G1HSP4</accession>
<feature type="region of interest" description="Disordered" evidence="1">
    <location>
        <begin position="109"/>
        <end position="142"/>
    </location>
</feature>
<feature type="region of interest" description="Disordered" evidence="1">
    <location>
        <begin position="1"/>
        <end position="89"/>
    </location>
</feature>
<dbReference type="Proteomes" id="UP000799640">
    <property type="component" value="Unassembled WGS sequence"/>
</dbReference>
<dbReference type="EMBL" id="ML996698">
    <property type="protein sequence ID" value="KAF2399078.1"/>
    <property type="molecule type" value="Genomic_DNA"/>
</dbReference>
<organism evidence="2 3">
    <name type="scientific">Trichodelitschia bisporula</name>
    <dbReference type="NCBI Taxonomy" id="703511"/>
    <lineage>
        <taxon>Eukaryota</taxon>
        <taxon>Fungi</taxon>
        <taxon>Dikarya</taxon>
        <taxon>Ascomycota</taxon>
        <taxon>Pezizomycotina</taxon>
        <taxon>Dothideomycetes</taxon>
        <taxon>Dothideomycetes incertae sedis</taxon>
        <taxon>Phaeotrichales</taxon>
        <taxon>Phaeotrichaceae</taxon>
        <taxon>Trichodelitschia</taxon>
    </lineage>
</organism>
<dbReference type="AlphaFoldDB" id="A0A6G1HSP4"/>